<dbReference type="InterPro" id="IPR019734">
    <property type="entry name" value="TPR_rpt"/>
</dbReference>
<dbReference type="SMART" id="SM00028">
    <property type="entry name" value="TPR"/>
    <property type="match status" value="3"/>
</dbReference>
<evidence type="ECO:0000313" key="3">
    <source>
        <dbReference type="EMBL" id="CAE0025378.1"/>
    </source>
</evidence>
<dbReference type="AlphaFoldDB" id="A0A7S2Z6D4"/>
<feature type="transmembrane region" description="Helical" evidence="2">
    <location>
        <begin position="569"/>
        <end position="585"/>
    </location>
</feature>
<keyword evidence="2" id="KW-0812">Transmembrane</keyword>
<dbReference type="EMBL" id="HBHU01011344">
    <property type="protein sequence ID" value="CAE0025378.1"/>
    <property type="molecule type" value="Transcribed_RNA"/>
</dbReference>
<evidence type="ECO:0000256" key="2">
    <source>
        <dbReference type="SAM" id="Phobius"/>
    </source>
</evidence>
<evidence type="ECO:0000256" key="1">
    <source>
        <dbReference type="PROSITE-ProRule" id="PRU00339"/>
    </source>
</evidence>
<dbReference type="SUPFAM" id="SSF48452">
    <property type="entry name" value="TPR-like"/>
    <property type="match status" value="1"/>
</dbReference>
<feature type="transmembrane region" description="Helical" evidence="2">
    <location>
        <begin position="540"/>
        <end position="557"/>
    </location>
</feature>
<protein>
    <submittedName>
        <fullName evidence="3">Uncharacterized protein</fullName>
    </submittedName>
</protein>
<organism evidence="3">
    <name type="scientific">Chloropicon laureae</name>
    <dbReference type="NCBI Taxonomy" id="464258"/>
    <lineage>
        <taxon>Eukaryota</taxon>
        <taxon>Viridiplantae</taxon>
        <taxon>Chlorophyta</taxon>
        <taxon>Chloropicophyceae</taxon>
        <taxon>Chloropicales</taxon>
        <taxon>Chloropicaceae</taxon>
        <taxon>Chloropicon</taxon>
    </lineage>
</organism>
<name>A0A7S2Z6D4_9CHLO</name>
<gene>
    <name evidence="3" type="ORF">CLAU1311_LOCUS7402</name>
</gene>
<accession>A0A7S2Z6D4</accession>
<dbReference type="PANTHER" id="PTHR48433">
    <property type="entry name" value="OUTER ENVELOPE PROTEIN 61-LIKE"/>
    <property type="match status" value="1"/>
</dbReference>
<dbReference type="InterPro" id="IPR053319">
    <property type="entry name" value="OEP61"/>
</dbReference>
<keyword evidence="2" id="KW-1133">Transmembrane helix</keyword>
<dbReference type="InterPro" id="IPR011990">
    <property type="entry name" value="TPR-like_helical_dom_sf"/>
</dbReference>
<sequence>MMPPGGMDPEMMKIAMEQMKNMTPEQLEAMKAQAANMSPEAMQSAMNMMKNAKPEDLKREMQNNTMPSDPAVLQQQVDAFEQRVKSESEMKYNASLGLKGQGNAFFTQKKYAEAREKYVKAAENLVDLPSAEAKKLLQTCYLNNAACCLNLDKHEECVDCCSKVEKIDANAARNLKLFYRRGQAYTHLGKLKLALTDLRRAKVIAPADKGVTAALQKAVEEYEKVEAENQRDDYYGAGEAADEDDGEAGDIEEISFGFQEEGFGAEEEVAAPAAAATAGAAAAAAAMGASMGGMEMPGGFPGGFPGGMPGMPGMMPGMMPPGMGGMDDMMNMGGMGAGPALTPEQEAKLKLVMEDPEAMKKVTEALSKMTDEDFKKIGEASGMANQPNFNPEMMRQAGKMMADMNSEQMEQMMSMGGASTSGPTQEQMDSVMKNPELMKMSSNMMQQMSDEDFKSMAKMSGLSEDQVNPETLKKGAAAMAKMKPEELEKITKLAQVDAKDGKTDAMDKLQKVAEVLSTMSAESVSVVALDMGYEMSEKQAAWMLRFLGIVAVILKFIIAMKNFIVKRKLLVLAFLVLLVALYFQRR</sequence>
<keyword evidence="1" id="KW-0802">TPR repeat</keyword>
<dbReference type="PANTHER" id="PTHR48433:SF1">
    <property type="entry name" value="OUTER ENVELOPE PROTEIN 61-LIKE"/>
    <property type="match status" value="1"/>
</dbReference>
<dbReference type="PROSITE" id="PS50005">
    <property type="entry name" value="TPR"/>
    <property type="match status" value="1"/>
</dbReference>
<feature type="repeat" description="TPR" evidence="1">
    <location>
        <begin position="175"/>
        <end position="208"/>
    </location>
</feature>
<keyword evidence="2" id="KW-0472">Membrane</keyword>
<reference evidence="3" key="1">
    <citation type="submission" date="2021-01" db="EMBL/GenBank/DDBJ databases">
        <authorList>
            <person name="Corre E."/>
            <person name="Pelletier E."/>
            <person name="Niang G."/>
            <person name="Scheremetjew M."/>
            <person name="Finn R."/>
            <person name="Kale V."/>
            <person name="Holt S."/>
            <person name="Cochrane G."/>
            <person name="Meng A."/>
            <person name="Brown T."/>
            <person name="Cohen L."/>
        </authorList>
    </citation>
    <scope>NUCLEOTIDE SEQUENCE</scope>
    <source>
        <strain evidence="3">RCC856</strain>
    </source>
</reference>
<dbReference type="Gene3D" id="1.25.40.10">
    <property type="entry name" value="Tetratricopeptide repeat domain"/>
    <property type="match status" value="1"/>
</dbReference>
<proteinExistence type="predicted"/>